<dbReference type="PIRSF" id="PIRSF000097">
    <property type="entry name" value="AKR"/>
    <property type="match status" value="1"/>
</dbReference>
<dbReference type="InterPro" id="IPR023210">
    <property type="entry name" value="NADP_OxRdtase_dom"/>
</dbReference>
<dbReference type="OMA" id="IYAPVCW"/>
<sequence>MAPTSLQSTYKMVSGYEIPVIGFGTLRILTLNWQHRPPEITEKVTLKALETGYRHIDSAKYYANEKECAKAMKKSGIDRSKIFYTTKVPASSISYEKAKEAIKASVEDADLGYIDLVLLHAPYGGREGRLGAWRALVEAQKAGLIRSIGVSNYGIHHLEELEEYINSSDVGGQIAVGQYEIHPWCAREDIVAWLKKRDIIVEAYSPLVQAKRMDEPVLQNLAKKHNKTPAQILVRWSLQKGYVPLPKSVTDSRIVENTQVFDFELSQEDMQSLNTGIYAPVCWDPAKDARL</sequence>
<evidence type="ECO:0000256" key="3">
    <source>
        <dbReference type="ARBA" id="ARBA00023002"/>
    </source>
</evidence>
<evidence type="ECO:0000256" key="9">
    <source>
        <dbReference type="PIRSR" id="PIRSR000097-3"/>
    </source>
</evidence>
<dbReference type="Gene3D" id="3.20.20.100">
    <property type="entry name" value="NADP-dependent oxidoreductase domain"/>
    <property type="match status" value="1"/>
</dbReference>
<dbReference type="CDD" id="cd19071">
    <property type="entry name" value="AKR_AKR1-5-like"/>
    <property type="match status" value="1"/>
</dbReference>
<feature type="active site" description="Proton donor" evidence="7">
    <location>
        <position position="62"/>
    </location>
</feature>
<dbReference type="eggNOG" id="KOG1577">
    <property type="taxonomic scope" value="Eukaryota"/>
</dbReference>
<dbReference type="EMBL" id="DS027052">
    <property type="protein sequence ID" value="EAW11491.1"/>
    <property type="molecule type" value="Genomic_DNA"/>
</dbReference>
<organism evidence="11 12">
    <name type="scientific">Aspergillus clavatus (strain ATCC 1007 / CBS 513.65 / DSM 816 / NCTC 3887 / NRRL 1 / QM 1276 / 107)</name>
    <dbReference type="NCBI Taxonomy" id="344612"/>
    <lineage>
        <taxon>Eukaryota</taxon>
        <taxon>Fungi</taxon>
        <taxon>Dikarya</taxon>
        <taxon>Ascomycota</taxon>
        <taxon>Pezizomycotina</taxon>
        <taxon>Eurotiomycetes</taxon>
        <taxon>Eurotiomycetidae</taxon>
        <taxon>Eurotiales</taxon>
        <taxon>Aspergillaceae</taxon>
        <taxon>Aspergillus</taxon>
        <taxon>Aspergillus subgen. Fumigati</taxon>
    </lineage>
</organism>
<comment type="function">
    <text evidence="4">Catalyzes the initial reaction in the xylose utilization pathway by reducing D-xylose into xylitol. Xylose is a major component of hemicelluloses such as xylan. Most fungi utilize D-xylose via three enzymatic reactions, xylose reductase (XR), xylitol dehydrogenase (XDH), and xylulokinase, to form xylulose 5-phosphate, which enters pentose phosphate pathway.</text>
</comment>
<proteinExistence type="inferred from homology"/>
<dbReference type="STRING" id="344612.A1CF42"/>
<dbReference type="GO" id="GO:0016491">
    <property type="term" value="F:oxidoreductase activity"/>
    <property type="evidence" value="ECO:0007669"/>
    <property type="project" value="UniProtKB-KW"/>
</dbReference>
<dbReference type="InterPro" id="IPR020471">
    <property type="entry name" value="AKR"/>
</dbReference>
<keyword evidence="12" id="KW-1185">Reference proteome</keyword>
<dbReference type="AlphaFoldDB" id="A1CF42"/>
<dbReference type="InterPro" id="IPR018170">
    <property type="entry name" value="Aldo/ket_reductase_CS"/>
</dbReference>
<dbReference type="PANTHER" id="PTHR43827:SF13">
    <property type="entry name" value="ALDO_KETO REDUCTASE FAMILY PROTEIN"/>
    <property type="match status" value="1"/>
</dbReference>
<dbReference type="PRINTS" id="PR00069">
    <property type="entry name" value="ALDKETRDTASE"/>
</dbReference>
<dbReference type="PROSITE" id="PS00062">
    <property type="entry name" value="ALDOKETO_REDUCTASE_2"/>
    <property type="match status" value="1"/>
</dbReference>
<dbReference type="Pfam" id="PF00248">
    <property type="entry name" value="Aldo_ket_red"/>
    <property type="match status" value="1"/>
</dbReference>
<dbReference type="PROSITE" id="PS00063">
    <property type="entry name" value="ALDOKETO_REDUCTASE_3"/>
    <property type="match status" value="1"/>
</dbReference>
<reference evidence="11 12" key="1">
    <citation type="journal article" date="2008" name="PLoS Genet.">
        <title>Genomic islands in the pathogenic filamentous fungus Aspergillus fumigatus.</title>
        <authorList>
            <person name="Fedorova N.D."/>
            <person name="Khaldi N."/>
            <person name="Joardar V.S."/>
            <person name="Maiti R."/>
            <person name="Amedeo P."/>
            <person name="Anderson M.J."/>
            <person name="Crabtree J."/>
            <person name="Silva J.C."/>
            <person name="Badger J.H."/>
            <person name="Albarraq A."/>
            <person name="Angiuoli S."/>
            <person name="Bussey H."/>
            <person name="Bowyer P."/>
            <person name="Cotty P.J."/>
            <person name="Dyer P.S."/>
            <person name="Egan A."/>
            <person name="Galens K."/>
            <person name="Fraser-Liggett C.M."/>
            <person name="Haas B.J."/>
            <person name="Inman J.M."/>
            <person name="Kent R."/>
            <person name="Lemieux S."/>
            <person name="Malavazi I."/>
            <person name="Orvis J."/>
            <person name="Roemer T."/>
            <person name="Ronning C.M."/>
            <person name="Sundaram J.P."/>
            <person name="Sutton G."/>
            <person name="Turner G."/>
            <person name="Venter J.C."/>
            <person name="White O.R."/>
            <person name="Whitty B.R."/>
            <person name="Youngman P."/>
            <person name="Wolfe K.H."/>
            <person name="Goldman G.H."/>
            <person name="Wortman J.R."/>
            <person name="Jiang B."/>
            <person name="Denning D.W."/>
            <person name="Nierman W.C."/>
        </authorList>
    </citation>
    <scope>NUCLEOTIDE SEQUENCE [LARGE SCALE GENOMIC DNA]</scope>
    <source>
        <strain evidence="12">ATCC 1007 / CBS 513.65 / DSM 816 / NCTC 3887 / NRRL 1</strain>
    </source>
</reference>
<dbReference type="Proteomes" id="UP000006701">
    <property type="component" value="Unassembled WGS sequence"/>
</dbReference>
<comment type="similarity">
    <text evidence="1">Belongs to the aldo/keto reductase family.</text>
</comment>
<feature type="site" description="Lowers pKa of active site Tyr" evidence="9">
    <location>
        <position position="87"/>
    </location>
</feature>
<dbReference type="SUPFAM" id="SSF51430">
    <property type="entry name" value="NAD(P)-linked oxidoreductase"/>
    <property type="match status" value="1"/>
</dbReference>
<dbReference type="OrthoDB" id="416253at2759"/>
<evidence type="ECO:0000256" key="2">
    <source>
        <dbReference type="ARBA" id="ARBA00012845"/>
    </source>
</evidence>
<dbReference type="EC" id="1.1.1.307" evidence="2"/>
<comment type="catalytic activity">
    <reaction evidence="6">
        <text>xylitol + NAD(+) = D-xylose + NADH + H(+)</text>
        <dbReference type="Rhea" id="RHEA:27441"/>
        <dbReference type="ChEBI" id="CHEBI:15378"/>
        <dbReference type="ChEBI" id="CHEBI:17151"/>
        <dbReference type="ChEBI" id="CHEBI:53455"/>
        <dbReference type="ChEBI" id="CHEBI:57540"/>
        <dbReference type="ChEBI" id="CHEBI:57945"/>
        <dbReference type="EC" id="1.1.1.307"/>
    </reaction>
</comment>
<comment type="catalytic activity">
    <reaction evidence="5">
        <text>xylitol + NADP(+) = D-xylose + NADPH + H(+)</text>
        <dbReference type="Rhea" id="RHEA:27445"/>
        <dbReference type="ChEBI" id="CHEBI:15378"/>
        <dbReference type="ChEBI" id="CHEBI:17151"/>
        <dbReference type="ChEBI" id="CHEBI:53455"/>
        <dbReference type="ChEBI" id="CHEBI:57783"/>
        <dbReference type="ChEBI" id="CHEBI:58349"/>
        <dbReference type="EC" id="1.1.1.307"/>
    </reaction>
</comment>
<accession>A1CF42</accession>
<dbReference type="RefSeq" id="XP_001272917.1">
    <property type="nucleotide sequence ID" value="XM_001272916.1"/>
</dbReference>
<feature type="domain" description="NADP-dependent oxidoreductase" evidence="10">
    <location>
        <begin position="21"/>
        <end position="273"/>
    </location>
</feature>
<name>A1CF42_ASPCL</name>
<dbReference type="FunFam" id="3.20.20.100:FF:000015">
    <property type="entry name" value="Oxidoreductase, aldo/keto reductase family"/>
    <property type="match status" value="1"/>
</dbReference>
<evidence type="ECO:0000256" key="7">
    <source>
        <dbReference type="PIRSR" id="PIRSR000097-1"/>
    </source>
</evidence>
<evidence type="ECO:0000256" key="4">
    <source>
        <dbReference type="ARBA" id="ARBA00025065"/>
    </source>
</evidence>
<evidence type="ECO:0000313" key="11">
    <source>
        <dbReference type="EMBL" id="EAW11491.1"/>
    </source>
</evidence>
<evidence type="ECO:0000259" key="10">
    <source>
        <dbReference type="Pfam" id="PF00248"/>
    </source>
</evidence>
<dbReference type="KEGG" id="act:ACLA_091890"/>
<evidence type="ECO:0000256" key="8">
    <source>
        <dbReference type="PIRSR" id="PIRSR000097-2"/>
    </source>
</evidence>
<evidence type="ECO:0000256" key="6">
    <source>
        <dbReference type="ARBA" id="ARBA00049485"/>
    </source>
</evidence>
<evidence type="ECO:0000256" key="1">
    <source>
        <dbReference type="ARBA" id="ARBA00007905"/>
    </source>
</evidence>
<keyword evidence="3" id="KW-0560">Oxidoreductase</keyword>
<dbReference type="GeneID" id="4705162"/>
<feature type="binding site" evidence="8">
    <location>
        <position position="120"/>
    </location>
    <ligand>
        <name>substrate</name>
    </ligand>
</feature>
<dbReference type="InterPro" id="IPR036812">
    <property type="entry name" value="NAD(P)_OxRdtase_dom_sf"/>
</dbReference>
<dbReference type="VEuPathDB" id="FungiDB:ACLA_091890"/>
<evidence type="ECO:0000256" key="5">
    <source>
        <dbReference type="ARBA" id="ARBA00047534"/>
    </source>
</evidence>
<protein>
    <recommendedName>
        <fullName evidence="2">D-xylose reductase [NAD(P)H]</fullName>
        <ecNumber evidence="2">1.1.1.307</ecNumber>
    </recommendedName>
</protein>
<dbReference type="PANTHER" id="PTHR43827">
    <property type="entry name" value="2,5-DIKETO-D-GLUCONIC ACID REDUCTASE"/>
    <property type="match status" value="1"/>
</dbReference>
<evidence type="ECO:0000313" key="12">
    <source>
        <dbReference type="Proteomes" id="UP000006701"/>
    </source>
</evidence>
<dbReference type="HOGENOM" id="CLU_023205_0_1_1"/>
<gene>
    <name evidence="11" type="ORF">ACLA_091890</name>
</gene>